<protein>
    <submittedName>
        <fullName evidence="1">Uncharacterized protein</fullName>
    </submittedName>
</protein>
<comment type="caution">
    <text evidence="1">The sequence shown here is derived from an EMBL/GenBank/DDBJ whole genome shotgun (WGS) entry which is preliminary data.</text>
</comment>
<name>A0ABT2Y9R0_9BURK</name>
<organism evidence="1 2">
    <name type="scientific">Roseateles oligotrophus</name>
    <dbReference type="NCBI Taxonomy" id="1769250"/>
    <lineage>
        <taxon>Bacteria</taxon>
        <taxon>Pseudomonadati</taxon>
        <taxon>Pseudomonadota</taxon>
        <taxon>Betaproteobacteria</taxon>
        <taxon>Burkholderiales</taxon>
        <taxon>Sphaerotilaceae</taxon>
        <taxon>Roseateles</taxon>
    </lineage>
</organism>
<dbReference type="RefSeq" id="WP_263569616.1">
    <property type="nucleotide sequence ID" value="NZ_JAJIRN010000001.1"/>
</dbReference>
<sequence>MRSKTSPENLAPFIRQLDAGTLSSILIELAADHAAVRERLVRLQLSNQPKAQATFFRKKLVAWKRSTKYFNYSEVGEFGRDLQAWLEQLEQELMPQDPAETLALVETFIQADEVFFNRADDSSGVIGDAVRAACVLWLKAASRSECPASIWPDRIMTLFAADQYGAREDLLRRADMLLSEGALRGLVSSCEAQLDDALERPIAAPGCVSWPASRASTALSLLSEAQRDPDLLVRVMLRHSPSPNPMQRSTLAEAFLKYGRPEGALAWLEGSWAHLESTRRRLYAQALAALGRTGEAAVERQKIFEASLAVWDLHAWLDLLSPHEQTSAIERARKQAAVHADPIMVALLLMDIGDDTAAEAALTNDPAAIRGTDYGTLLPLVEALERKGLWTGATAVYRALLVAILDRAYAPAYRHAARYWARLAALTPHYSGPRLLESPEEFEARIRAQHKRKSSFWAHVSGLRQADADLAEDADE</sequence>
<dbReference type="InterPro" id="IPR049245">
    <property type="entry name" value="DUF6880"/>
</dbReference>
<dbReference type="Pfam" id="PF21810">
    <property type="entry name" value="DUF6880"/>
    <property type="match status" value="1"/>
</dbReference>
<reference evidence="1 2" key="1">
    <citation type="submission" date="2021-11" db="EMBL/GenBank/DDBJ databases">
        <authorList>
            <person name="Liang Q."/>
            <person name="Mou H."/>
            <person name="Liu Z."/>
        </authorList>
    </citation>
    <scope>NUCLEOTIDE SEQUENCE [LARGE SCALE GENOMIC DNA]</scope>
    <source>
        <strain evidence="1 2">CHU3</strain>
    </source>
</reference>
<dbReference type="EMBL" id="JAJIRN010000001">
    <property type="protein sequence ID" value="MCV2367008.1"/>
    <property type="molecule type" value="Genomic_DNA"/>
</dbReference>
<gene>
    <name evidence="1" type="ORF">LNV07_02715</name>
</gene>
<proteinExistence type="predicted"/>
<evidence type="ECO:0000313" key="1">
    <source>
        <dbReference type="EMBL" id="MCV2367008.1"/>
    </source>
</evidence>
<dbReference type="Proteomes" id="UP001209701">
    <property type="component" value="Unassembled WGS sequence"/>
</dbReference>
<keyword evidence="2" id="KW-1185">Reference proteome</keyword>
<accession>A0ABT2Y9R0</accession>
<evidence type="ECO:0000313" key="2">
    <source>
        <dbReference type="Proteomes" id="UP001209701"/>
    </source>
</evidence>